<comment type="function">
    <text evidence="6">Methylates ribosomal protein L11.</text>
</comment>
<evidence type="ECO:0000256" key="6">
    <source>
        <dbReference type="HAMAP-Rule" id="MF_00735"/>
    </source>
</evidence>
<dbReference type="GO" id="GO:0005840">
    <property type="term" value="C:ribosome"/>
    <property type="evidence" value="ECO:0007669"/>
    <property type="project" value="UniProtKB-KW"/>
</dbReference>
<dbReference type="NCBIfam" id="TIGR00406">
    <property type="entry name" value="prmA"/>
    <property type="match status" value="1"/>
</dbReference>
<protein>
    <recommendedName>
        <fullName evidence="6">Ribosomal protein L11 methyltransferase</fullName>
        <shortName evidence="6">L11 Mtase</shortName>
        <ecNumber evidence="6">2.1.1.-</ecNumber>
    </recommendedName>
</protein>
<dbReference type="PANTHER" id="PTHR43648">
    <property type="entry name" value="ELECTRON TRANSFER FLAVOPROTEIN BETA SUBUNIT LYSINE METHYLTRANSFERASE"/>
    <property type="match status" value="1"/>
</dbReference>
<dbReference type="RefSeq" id="WP_279247380.1">
    <property type="nucleotide sequence ID" value="NZ_SHNN01000007.1"/>
</dbReference>
<dbReference type="InterPro" id="IPR050078">
    <property type="entry name" value="Ribosomal_L11_MeTrfase_PrmA"/>
</dbReference>
<accession>A0ABT3TPT4</accession>
<dbReference type="Gene3D" id="3.40.50.150">
    <property type="entry name" value="Vaccinia Virus protein VP39"/>
    <property type="match status" value="1"/>
</dbReference>
<reference evidence="7" key="1">
    <citation type="submission" date="2019-02" db="EMBL/GenBank/DDBJ databases">
        <authorList>
            <person name="Li S.-H."/>
        </authorList>
    </citation>
    <scope>NUCLEOTIDE SEQUENCE</scope>
    <source>
        <strain evidence="7">IMCC14734</strain>
    </source>
</reference>
<evidence type="ECO:0000256" key="3">
    <source>
        <dbReference type="ARBA" id="ARBA00022603"/>
    </source>
</evidence>
<dbReference type="EC" id="2.1.1.-" evidence="6"/>
<evidence type="ECO:0000256" key="4">
    <source>
        <dbReference type="ARBA" id="ARBA00022679"/>
    </source>
</evidence>
<feature type="binding site" evidence="6">
    <location>
        <position position="227"/>
    </location>
    <ligand>
        <name>S-adenosyl-L-methionine</name>
        <dbReference type="ChEBI" id="CHEBI:59789"/>
    </ligand>
</feature>
<evidence type="ECO:0000256" key="5">
    <source>
        <dbReference type="ARBA" id="ARBA00022691"/>
    </source>
</evidence>
<dbReference type="Pfam" id="PF06325">
    <property type="entry name" value="PrmA"/>
    <property type="match status" value="1"/>
</dbReference>
<comment type="subcellular location">
    <subcellularLocation>
        <location evidence="6">Cytoplasm</location>
    </subcellularLocation>
</comment>
<gene>
    <name evidence="6" type="primary">prmA</name>
    <name evidence="7" type="ORF">EYC98_20980</name>
</gene>
<keyword evidence="4 6" id="KW-0808">Transferase</keyword>
<dbReference type="GO" id="GO:0032259">
    <property type="term" value="P:methylation"/>
    <property type="evidence" value="ECO:0007669"/>
    <property type="project" value="UniProtKB-KW"/>
</dbReference>
<feature type="binding site" evidence="6">
    <location>
        <position position="164"/>
    </location>
    <ligand>
        <name>S-adenosyl-L-methionine</name>
        <dbReference type="ChEBI" id="CHEBI:59789"/>
    </ligand>
</feature>
<dbReference type="SUPFAM" id="SSF53335">
    <property type="entry name" value="S-adenosyl-L-methionine-dependent methyltransferases"/>
    <property type="match status" value="1"/>
</dbReference>
<keyword evidence="3 6" id="KW-0489">Methyltransferase</keyword>
<name>A0ABT3TPT4_9GAMM</name>
<dbReference type="GO" id="GO:0008168">
    <property type="term" value="F:methyltransferase activity"/>
    <property type="evidence" value="ECO:0007669"/>
    <property type="project" value="UniProtKB-KW"/>
</dbReference>
<sequence length="290" mass="31744">MSWLQLRIDSSASLAPQYEEELLALGAVAVTLQDNADQPLFDKDLEQAPLWSETRITGLFPADTDTQALWQELPQTLREASHYRAEILEDKDWEREWMQHYQPLQITPQVWICPSWLTPPDPAAINVMLDPGLAFGTGTHPTTAMCVAALADMELHGKQVIDYGCGSGILAIAALLLGAATVTGIDTDPQAVQATRNNAECNHVDPHRIEVGLPGLSIAPAPLMVANILAGPLCQLAPTLCELLEPEGEMLLSGILAEQVNELVVAYQPWLNLSVLREQDGWVVLYGQRQ</sequence>
<keyword evidence="2 6" id="KW-0963">Cytoplasm</keyword>
<evidence type="ECO:0000256" key="1">
    <source>
        <dbReference type="ARBA" id="ARBA00009741"/>
    </source>
</evidence>
<feature type="binding site" evidence="6">
    <location>
        <position position="186"/>
    </location>
    <ligand>
        <name>S-adenosyl-L-methionine</name>
        <dbReference type="ChEBI" id="CHEBI:59789"/>
    </ligand>
</feature>
<evidence type="ECO:0000313" key="7">
    <source>
        <dbReference type="EMBL" id="MCX2983342.1"/>
    </source>
</evidence>
<dbReference type="HAMAP" id="MF_00735">
    <property type="entry name" value="Methyltr_PrmA"/>
    <property type="match status" value="1"/>
</dbReference>
<dbReference type="Proteomes" id="UP001143362">
    <property type="component" value="Unassembled WGS sequence"/>
</dbReference>
<comment type="similarity">
    <text evidence="1 6">Belongs to the methyltransferase superfamily. PrmA family.</text>
</comment>
<dbReference type="PIRSF" id="PIRSF000401">
    <property type="entry name" value="RPL11_MTase"/>
    <property type="match status" value="1"/>
</dbReference>
<dbReference type="InterPro" id="IPR004498">
    <property type="entry name" value="Ribosomal_PrmA_MeTrfase"/>
</dbReference>
<evidence type="ECO:0000256" key="2">
    <source>
        <dbReference type="ARBA" id="ARBA00022490"/>
    </source>
</evidence>
<organism evidence="7 8">
    <name type="scientific">Candidatus Litorirhabdus singularis</name>
    <dbReference type="NCBI Taxonomy" id="2518993"/>
    <lineage>
        <taxon>Bacteria</taxon>
        <taxon>Pseudomonadati</taxon>
        <taxon>Pseudomonadota</taxon>
        <taxon>Gammaproteobacteria</taxon>
        <taxon>Cellvibrionales</taxon>
        <taxon>Halieaceae</taxon>
        <taxon>Candidatus Litorirhabdus</taxon>
    </lineage>
</organism>
<comment type="caution">
    <text evidence="7">The sequence shown here is derived from an EMBL/GenBank/DDBJ whole genome shotgun (WGS) entry which is preliminary data.</text>
</comment>
<proteinExistence type="inferred from homology"/>
<comment type="catalytic activity">
    <reaction evidence="6">
        <text>L-lysyl-[protein] + 3 S-adenosyl-L-methionine = N(6),N(6),N(6)-trimethyl-L-lysyl-[protein] + 3 S-adenosyl-L-homocysteine + 3 H(+)</text>
        <dbReference type="Rhea" id="RHEA:54192"/>
        <dbReference type="Rhea" id="RHEA-COMP:9752"/>
        <dbReference type="Rhea" id="RHEA-COMP:13826"/>
        <dbReference type="ChEBI" id="CHEBI:15378"/>
        <dbReference type="ChEBI" id="CHEBI:29969"/>
        <dbReference type="ChEBI" id="CHEBI:57856"/>
        <dbReference type="ChEBI" id="CHEBI:59789"/>
        <dbReference type="ChEBI" id="CHEBI:61961"/>
    </reaction>
</comment>
<dbReference type="InterPro" id="IPR029063">
    <property type="entry name" value="SAM-dependent_MTases_sf"/>
</dbReference>
<keyword evidence="8" id="KW-1185">Reference proteome</keyword>
<keyword evidence="5 6" id="KW-0949">S-adenosyl-L-methionine</keyword>
<evidence type="ECO:0000313" key="8">
    <source>
        <dbReference type="Proteomes" id="UP001143362"/>
    </source>
</evidence>
<keyword evidence="7" id="KW-0689">Ribosomal protein</keyword>
<feature type="binding site" evidence="6">
    <location>
        <position position="143"/>
    </location>
    <ligand>
        <name>S-adenosyl-L-methionine</name>
        <dbReference type="ChEBI" id="CHEBI:59789"/>
    </ligand>
</feature>
<dbReference type="PANTHER" id="PTHR43648:SF1">
    <property type="entry name" value="ELECTRON TRANSFER FLAVOPROTEIN BETA SUBUNIT LYSINE METHYLTRANSFERASE"/>
    <property type="match status" value="1"/>
</dbReference>
<keyword evidence="7" id="KW-0687">Ribonucleoprotein</keyword>
<dbReference type="EMBL" id="SHNN01000007">
    <property type="protein sequence ID" value="MCX2983342.1"/>
    <property type="molecule type" value="Genomic_DNA"/>
</dbReference>